<reference evidence="1" key="1">
    <citation type="submission" date="2020-08" db="EMBL/GenBank/DDBJ databases">
        <title>Multicomponent nature underlies the extraordinary mechanical properties of spider dragline silk.</title>
        <authorList>
            <person name="Kono N."/>
            <person name="Nakamura H."/>
            <person name="Mori M."/>
            <person name="Yoshida Y."/>
            <person name="Ohtoshi R."/>
            <person name="Malay A.D."/>
            <person name="Moran D.A.P."/>
            <person name="Tomita M."/>
            <person name="Numata K."/>
            <person name="Arakawa K."/>
        </authorList>
    </citation>
    <scope>NUCLEOTIDE SEQUENCE</scope>
</reference>
<dbReference type="AlphaFoldDB" id="A0A8X6S1N5"/>
<name>A0A8X6S1N5_TRICX</name>
<sequence>MHLSFQWSRILGWVQRPWPIWAGPISHHICRLGGLGVACQPRKPKVESSIPEGVNRFSECENHRHACHMIMWRAKDPLSIHLCLVLSVKLHYGNGLASDESMNYNLFKREIW</sequence>
<comment type="caution">
    <text evidence="1">The sequence shown here is derived from an EMBL/GenBank/DDBJ whole genome shotgun (WGS) entry which is preliminary data.</text>
</comment>
<gene>
    <name evidence="1" type="ORF">TNCV_981381</name>
</gene>
<accession>A0A8X6S1N5</accession>
<proteinExistence type="predicted"/>
<evidence type="ECO:0000313" key="2">
    <source>
        <dbReference type="Proteomes" id="UP000887159"/>
    </source>
</evidence>
<dbReference type="EMBL" id="BMAU01021234">
    <property type="protein sequence ID" value="GFY03133.1"/>
    <property type="molecule type" value="Genomic_DNA"/>
</dbReference>
<keyword evidence="2" id="KW-1185">Reference proteome</keyword>
<organism evidence="1 2">
    <name type="scientific">Trichonephila clavipes</name>
    <name type="common">Golden silk orbweaver</name>
    <name type="synonym">Nephila clavipes</name>
    <dbReference type="NCBI Taxonomy" id="2585209"/>
    <lineage>
        <taxon>Eukaryota</taxon>
        <taxon>Metazoa</taxon>
        <taxon>Ecdysozoa</taxon>
        <taxon>Arthropoda</taxon>
        <taxon>Chelicerata</taxon>
        <taxon>Arachnida</taxon>
        <taxon>Araneae</taxon>
        <taxon>Araneomorphae</taxon>
        <taxon>Entelegynae</taxon>
        <taxon>Araneoidea</taxon>
        <taxon>Nephilidae</taxon>
        <taxon>Trichonephila</taxon>
    </lineage>
</organism>
<protein>
    <submittedName>
        <fullName evidence="1">Uncharacterized protein</fullName>
    </submittedName>
</protein>
<evidence type="ECO:0000313" key="1">
    <source>
        <dbReference type="EMBL" id="GFY03133.1"/>
    </source>
</evidence>
<dbReference type="Proteomes" id="UP000887159">
    <property type="component" value="Unassembled WGS sequence"/>
</dbReference>